<dbReference type="Gramene" id="OMO54144">
    <property type="protein sequence ID" value="OMO54144"/>
    <property type="gene ID" value="CCACVL1_28015"/>
</dbReference>
<evidence type="ECO:0000313" key="1">
    <source>
        <dbReference type="EMBL" id="OMO54144.1"/>
    </source>
</evidence>
<dbReference type="AlphaFoldDB" id="A0A1R3G7R9"/>
<organism evidence="1 2">
    <name type="scientific">Corchorus capsularis</name>
    <name type="common">Jute</name>
    <dbReference type="NCBI Taxonomy" id="210143"/>
    <lineage>
        <taxon>Eukaryota</taxon>
        <taxon>Viridiplantae</taxon>
        <taxon>Streptophyta</taxon>
        <taxon>Embryophyta</taxon>
        <taxon>Tracheophyta</taxon>
        <taxon>Spermatophyta</taxon>
        <taxon>Magnoliopsida</taxon>
        <taxon>eudicotyledons</taxon>
        <taxon>Gunneridae</taxon>
        <taxon>Pentapetalae</taxon>
        <taxon>rosids</taxon>
        <taxon>malvids</taxon>
        <taxon>Malvales</taxon>
        <taxon>Malvaceae</taxon>
        <taxon>Grewioideae</taxon>
        <taxon>Apeibeae</taxon>
        <taxon>Corchorus</taxon>
    </lineage>
</organism>
<dbReference type="EMBL" id="AWWV01015029">
    <property type="protein sequence ID" value="OMO54144.1"/>
    <property type="molecule type" value="Genomic_DNA"/>
</dbReference>
<protein>
    <submittedName>
        <fullName evidence="1">Uncharacterized protein</fullName>
    </submittedName>
</protein>
<accession>A0A1R3G7R9</accession>
<evidence type="ECO:0000313" key="2">
    <source>
        <dbReference type="Proteomes" id="UP000188268"/>
    </source>
</evidence>
<proteinExistence type="predicted"/>
<gene>
    <name evidence="1" type="ORF">CCACVL1_28015</name>
</gene>
<name>A0A1R3G7R9_COCAP</name>
<keyword evidence="2" id="KW-1185">Reference proteome</keyword>
<reference evidence="1 2" key="1">
    <citation type="submission" date="2013-09" db="EMBL/GenBank/DDBJ databases">
        <title>Corchorus capsularis genome sequencing.</title>
        <authorList>
            <person name="Alam M."/>
            <person name="Haque M.S."/>
            <person name="Islam M.S."/>
            <person name="Emdad E.M."/>
            <person name="Islam M.M."/>
            <person name="Ahmed B."/>
            <person name="Halim A."/>
            <person name="Hossen Q.M.M."/>
            <person name="Hossain M.Z."/>
            <person name="Ahmed R."/>
            <person name="Khan M.M."/>
            <person name="Islam R."/>
            <person name="Rashid M.M."/>
            <person name="Khan S.A."/>
            <person name="Rahman M.S."/>
            <person name="Alam M."/>
        </authorList>
    </citation>
    <scope>NUCLEOTIDE SEQUENCE [LARGE SCALE GENOMIC DNA]</scope>
    <source>
        <strain evidence="2">cv. CVL-1</strain>
        <tissue evidence="1">Whole seedling</tissue>
    </source>
</reference>
<sequence length="50" mass="5744">MEGRQLQRHKNNASMSARSAVINCHQHKKPIASKNVRKSVPHFLQLLPKK</sequence>
<dbReference type="Proteomes" id="UP000188268">
    <property type="component" value="Unassembled WGS sequence"/>
</dbReference>
<comment type="caution">
    <text evidence="1">The sequence shown here is derived from an EMBL/GenBank/DDBJ whole genome shotgun (WGS) entry which is preliminary data.</text>
</comment>